<dbReference type="HOGENOM" id="CLU_2070595_0_0_4"/>
<proteinExistence type="predicted"/>
<feature type="chain" id="PRO_5003275594" evidence="1">
    <location>
        <begin position="18"/>
        <end position="118"/>
    </location>
</feature>
<gene>
    <name evidence="2" type="ORF">HMPREF9123_2605</name>
</gene>
<organism evidence="2 3">
    <name type="scientific">Neisseria bacilliformis ATCC BAA-1200</name>
    <dbReference type="NCBI Taxonomy" id="888742"/>
    <lineage>
        <taxon>Bacteria</taxon>
        <taxon>Pseudomonadati</taxon>
        <taxon>Pseudomonadota</taxon>
        <taxon>Betaproteobacteria</taxon>
        <taxon>Neisseriales</taxon>
        <taxon>Neisseriaceae</taxon>
        <taxon>Neisseria</taxon>
    </lineage>
</organism>
<feature type="signal peptide" evidence="1">
    <location>
        <begin position="1"/>
        <end position="17"/>
    </location>
</feature>
<evidence type="ECO:0000313" key="2">
    <source>
        <dbReference type="EMBL" id="EGF08297.1"/>
    </source>
</evidence>
<evidence type="ECO:0000256" key="1">
    <source>
        <dbReference type="SAM" id="SignalP"/>
    </source>
</evidence>
<dbReference type="STRING" id="267212.GCA_001063965_01920"/>
<keyword evidence="3" id="KW-1185">Reference proteome</keyword>
<dbReference type="AlphaFoldDB" id="F2BFU8"/>
<dbReference type="EMBL" id="AFAY01000051">
    <property type="protein sequence ID" value="EGF08297.1"/>
    <property type="molecule type" value="Genomic_DNA"/>
</dbReference>
<reference evidence="2 3" key="1">
    <citation type="submission" date="2011-02" db="EMBL/GenBank/DDBJ databases">
        <authorList>
            <person name="Muzny D."/>
            <person name="Qin X."/>
            <person name="Deng J."/>
            <person name="Jiang H."/>
            <person name="Liu Y."/>
            <person name="Qu J."/>
            <person name="Song X.-Z."/>
            <person name="Zhang L."/>
            <person name="Thornton R."/>
            <person name="Coyle M."/>
            <person name="Francisco L."/>
            <person name="Jackson L."/>
            <person name="Javaid M."/>
            <person name="Korchina V."/>
            <person name="Kovar C."/>
            <person name="Mata R."/>
            <person name="Mathew T."/>
            <person name="Ngo R."/>
            <person name="Nguyen L."/>
            <person name="Nguyen N."/>
            <person name="Okwuonu G."/>
            <person name="Ongeri F."/>
            <person name="Pham C."/>
            <person name="Simmons D."/>
            <person name="Wilczek-Boney K."/>
            <person name="Hale W."/>
            <person name="Jakkamsetti A."/>
            <person name="Pham P."/>
            <person name="Ruth R."/>
            <person name="San Lucas F."/>
            <person name="Warren J."/>
            <person name="Zhang J."/>
            <person name="Zhao Z."/>
            <person name="Zhou C."/>
            <person name="Zhu D."/>
            <person name="Lee S."/>
            <person name="Bess C."/>
            <person name="Blankenburg K."/>
            <person name="Forbes L."/>
            <person name="Fu Q."/>
            <person name="Gubbala S."/>
            <person name="Hirani K."/>
            <person name="Jayaseelan J.C."/>
            <person name="Lara F."/>
            <person name="Munidasa M."/>
            <person name="Palculict T."/>
            <person name="Patil S."/>
            <person name="Pu L.-L."/>
            <person name="Saada N."/>
            <person name="Tang L."/>
            <person name="Weissenberger G."/>
            <person name="Zhu Y."/>
            <person name="Hemphill L."/>
            <person name="Shang Y."/>
            <person name="Youmans B."/>
            <person name="Ayvaz T."/>
            <person name="Ross M."/>
            <person name="Santibanez J."/>
            <person name="Aqrawi P."/>
            <person name="Gross S."/>
            <person name="Joshi V."/>
            <person name="Fowler G."/>
            <person name="Nazareth L."/>
            <person name="Reid J."/>
            <person name="Worley K."/>
            <person name="Petrosino J."/>
            <person name="Highlander S."/>
            <person name="Gibbs R."/>
        </authorList>
    </citation>
    <scope>NUCLEOTIDE SEQUENCE [LARGE SCALE GENOMIC DNA]</scope>
    <source>
        <strain evidence="2 3">ATCC BAA-1200</strain>
    </source>
</reference>
<sequence>MKRPLFLIMLIAACRLAAQPDMPMLAITGHTAEPAALYSVSINNDVLAVYETAEPLSAAQAVRLNIAPENRPVRSVSLELLYRNRYITAQCAPAPAPAGKTLLIASNGTEKPDCRWQD</sequence>
<dbReference type="RefSeq" id="WP_007343610.1">
    <property type="nucleotide sequence ID" value="NZ_GL878494.1"/>
</dbReference>
<evidence type="ECO:0000313" key="3">
    <source>
        <dbReference type="Proteomes" id="UP000004105"/>
    </source>
</evidence>
<name>F2BFU8_9NEIS</name>
<comment type="caution">
    <text evidence="2">The sequence shown here is derived from an EMBL/GenBank/DDBJ whole genome shotgun (WGS) entry which is preliminary data.</text>
</comment>
<accession>F2BFU8</accession>
<dbReference type="Proteomes" id="UP000004105">
    <property type="component" value="Unassembled WGS sequence"/>
</dbReference>
<protein>
    <submittedName>
        <fullName evidence="2">Uncharacterized protein</fullName>
    </submittedName>
</protein>
<keyword evidence="1" id="KW-0732">Signal</keyword>